<evidence type="ECO:0000256" key="2">
    <source>
        <dbReference type="ARBA" id="ARBA00022692"/>
    </source>
</evidence>
<feature type="transmembrane region" description="Helical" evidence="5">
    <location>
        <begin position="6"/>
        <end position="23"/>
    </location>
</feature>
<evidence type="ECO:0008006" key="8">
    <source>
        <dbReference type="Google" id="ProtNLM"/>
    </source>
</evidence>
<reference evidence="6" key="2">
    <citation type="submission" date="2020-09" db="EMBL/GenBank/DDBJ databases">
        <authorList>
            <person name="Sun Q."/>
            <person name="Ohkuma M."/>
        </authorList>
    </citation>
    <scope>NUCLEOTIDE SEQUENCE</scope>
    <source>
        <strain evidence="6">JCM 17251</strain>
    </source>
</reference>
<evidence type="ECO:0000256" key="4">
    <source>
        <dbReference type="ARBA" id="ARBA00023136"/>
    </source>
</evidence>
<dbReference type="Gene3D" id="1.20.120.1630">
    <property type="match status" value="1"/>
</dbReference>
<keyword evidence="7" id="KW-1185">Reference proteome</keyword>
<evidence type="ECO:0000256" key="3">
    <source>
        <dbReference type="ARBA" id="ARBA00022989"/>
    </source>
</evidence>
<dbReference type="Pfam" id="PF04140">
    <property type="entry name" value="ICMT"/>
    <property type="match status" value="1"/>
</dbReference>
<dbReference type="InterPro" id="IPR052527">
    <property type="entry name" value="Metal_cation-efflux_comp"/>
</dbReference>
<sequence>MMPAYFWWIFIFIALERIVELIIAKRNEKWMLERGGVEWGREHYKWFIVVHLLFFLSILTEVSIRDNSSFVMNNYVFALFLLTQAARVWCIQSLGPFWNTKIIILPDRSLISRGPYKYVKHPNYIIVGIELFIIPILFGAYFTAILFPILHISLMTVRIPIENKALAELKKGT</sequence>
<dbReference type="InterPro" id="IPR007269">
    <property type="entry name" value="ICMT_MeTrfase"/>
</dbReference>
<reference evidence="6" key="1">
    <citation type="journal article" date="2014" name="Int. J. Syst. Evol. Microbiol.">
        <title>Complete genome sequence of Corynebacterium casei LMG S-19264T (=DSM 44701T), isolated from a smear-ripened cheese.</title>
        <authorList>
            <consortium name="US DOE Joint Genome Institute (JGI-PGF)"/>
            <person name="Walter F."/>
            <person name="Albersmeier A."/>
            <person name="Kalinowski J."/>
            <person name="Ruckert C."/>
        </authorList>
    </citation>
    <scope>NUCLEOTIDE SEQUENCE</scope>
    <source>
        <strain evidence="6">JCM 17251</strain>
    </source>
</reference>
<keyword evidence="3 5" id="KW-1133">Transmembrane helix</keyword>
<feature type="transmembrane region" description="Helical" evidence="5">
    <location>
        <begin position="44"/>
        <end position="64"/>
    </location>
</feature>
<comment type="caution">
    <text evidence="6">The sequence shown here is derived from an EMBL/GenBank/DDBJ whole genome shotgun (WGS) entry which is preliminary data.</text>
</comment>
<comment type="subcellular location">
    <subcellularLocation>
        <location evidence="1">Membrane</location>
        <topology evidence="1">Multi-pass membrane protein</topology>
    </subcellularLocation>
</comment>
<dbReference type="EMBL" id="BMOS01000044">
    <property type="protein sequence ID" value="GGN66219.1"/>
    <property type="molecule type" value="Genomic_DNA"/>
</dbReference>
<evidence type="ECO:0000256" key="5">
    <source>
        <dbReference type="SAM" id="Phobius"/>
    </source>
</evidence>
<feature type="transmembrane region" description="Helical" evidence="5">
    <location>
        <begin position="124"/>
        <end position="150"/>
    </location>
</feature>
<dbReference type="GO" id="GO:0004671">
    <property type="term" value="F:protein C-terminal S-isoprenylcysteine carboxyl O-methyltransferase activity"/>
    <property type="evidence" value="ECO:0007669"/>
    <property type="project" value="InterPro"/>
</dbReference>
<protein>
    <recommendedName>
        <fullName evidence="8">Isoprenylcysteine carboxyl methyltransferase</fullName>
    </recommendedName>
</protein>
<evidence type="ECO:0000256" key="1">
    <source>
        <dbReference type="ARBA" id="ARBA00004141"/>
    </source>
</evidence>
<dbReference type="Proteomes" id="UP000624041">
    <property type="component" value="Unassembled WGS sequence"/>
</dbReference>
<dbReference type="GO" id="GO:0016020">
    <property type="term" value="C:membrane"/>
    <property type="evidence" value="ECO:0007669"/>
    <property type="project" value="UniProtKB-SubCell"/>
</dbReference>
<accession>A0A917Y5P0</accession>
<evidence type="ECO:0000313" key="7">
    <source>
        <dbReference type="Proteomes" id="UP000624041"/>
    </source>
</evidence>
<evidence type="ECO:0000313" key="6">
    <source>
        <dbReference type="EMBL" id="GGN66219.1"/>
    </source>
</evidence>
<gene>
    <name evidence="6" type="primary">ypbQ</name>
    <name evidence="6" type="ORF">GCM10007971_35930</name>
</gene>
<dbReference type="RefSeq" id="WP_188859356.1">
    <property type="nucleotide sequence ID" value="NZ_BMOS01000044.1"/>
</dbReference>
<organism evidence="6 7">
    <name type="scientific">Oceanobacillus indicireducens</name>
    <dbReference type="NCBI Taxonomy" id="1004261"/>
    <lineage>
        <taxon>Bacteria</taxon>
        <taxon>Bacillati</taxon>
        <taxon>Bacillota</taxon>
        <taxon>Bacilli</taxon>
        <taxon>Bacillales</taxon>
        <taxon>Bacillaceae</taxon>
        <taxon>Oceanobacillus</taxon>
    </lineage>
</organism>
<dbReference type="PANTHER" id="PTHR43847">
    <property type="entry name" value="BLL3993 PROTEIN"/>
    <property type="match status" value="1"/>
</dbReference>
<dbReference type="PANTHER" id="PTHR43847:SF1">
    <property type="entry name" value="BLL3993 PROTEIN"/>
    <property type="match status" value="1"/>
</dbReference>
<keyword evidence="4 5" id="KW-0472">Membrane</keyword>
<proteinExistence type="predicted"/>
<keyword evidence="2 5" id="KW-0812">Transmembrane</keyword>
<name>A0A917Y5P0_9BACI</name>
<dbReference type="AlphaFoldDB" id="A0A917Y5P0"/>